<keyword evidence="2" id="KW-1185">Reference proteome</keyword>
<dbReference type="Gene3D" id="3.40.50.300">
    <property type="entry name" value="P-loop containing nucleotide triphosphate hydrolases"/>
    <property type="match status" value="1"/>
</dbReference>
<name>A0ABS6B9I0_9NOCA</name>
<gene>
    <name evidence="1" type="ORF">KO481_30470</name>
</gene>
<dbReference type="InterPro" id="IPR027417">
    <property type="entry name" value="P-loop_NTPase"/>
</dbReference>
<accession>A0ABS6B9I0</accession>
<comment type="caution">
    <text evidence="1">The sequence shown here is derived from an EMBL/GenBank/DDBJ whole genome shotgun (WGS) entry which is preliminary data.</text>
</comment>
<evidence type="ECO:0000313" key="1">
    <source>
        <dbReference type="EMBL" id="MBU3065834.1"/>
    </source>
</evidence>
<dbReference type="Proteomes" id="UP000733379">
    <property type="component" value="Unassembled WGS sequence"/>
</dbReference>
<evidence type="ECO:0000313" key="2">
    <source>
        <dbReference type="Proteomes" id="UP000733379"/>
    </source>
</evidence>
<dbReference type="RefSeq" id="WP_215921875.1">
    <property type="nucleotide sequence ID" value="NZ_JAHKNI010000012.1"/>
</dbReference>
<organism evidence="1 2">
    <name type="scientific">Nocardia albiluteola</name>
    <dbReference type="NCBI Taxonomy" id="2842303"/>
    <lineage>
        <taxon>Bacteria</taxon>
        <taxon>Bacillati</taxon>
        <taxon>Actinomycetota</taxon>
        <taxon>Actinomycetes</taxon>
        <taxon>Mycobacteriales</taxon>
        <taxon>Nocardiaceae</taxon>
        <taxon>Nocardia</taxon>
    </lineage>
</organism>
<dbReference type="EMBL" id="JAHKNI010000012">
    <property type="protein sequence ID" value="MBU3065834.1"/>
    <property type="molecule type" value="Genomic_DNA"/>
</dbReference>
<reference evidence="1 2" key="1">
    <citation type="submission" date="2021-06" db="EMBL/GenBank/DDBJ databases">
        <title>Actinomycetes sequencing.</title>
        <authorList>
            <person name="Shan Q."/>
        </authorList>
    </citation>
    <scope>NUCLEOTIDE SEQUENCE [LARGE SCALE GENOMIC DNA]</scope>
    <source>
        <strain evidence="1 2">NEAU-G5</strain>
    </source>
</reference>
<proteinExistence type="predicted"/>
<sequence>MDDYELLATGGESPLSPLLEHLPLARDLGFHLILARRASGAARALYDLVIARMKDLGSAGLVMSGNREEGYCSARPGRPPFPRAAECW</sequence>
<protein>
    <submittedName>
        <fullName evidence="1">Uncharacterized protein</fullName>
    </submittedName>
</protein>